<sequence>MSREADAYLTTVLDLMEENALLSRRVDWPAVRAEARGPAAGARTPGDTHAAIEVALRSLGDRHSYLVRPDAAAEVLHGPLVEGAGPQGRSLPGGFAHLTLPGAPASEEGEAAYVREGRDAVREAVGGGACGWVVDLRENTGGNMWAQLAVVAGLLGDGEVGAFVHADGRRGPWVIEEGAVLVEGGVLGPAQPVLPAMPPVAVLTGSATASAGEAVAIAFRGRPDTRSFGRPTFGVPTGNALHELPDGAVLLLTEVREADRTGRVYPHDQPLRPDEETRGERATLRAATDWLASHPRCRGTASG</sequence>
<dbReference type="PANTHER" id="PTHR32060:SF30">
    <property type="entry name" value="CARBOXY-TERMINAL PROCESSING PROTEASE CTPA"/>
    <property type="match status" value="1"/>
</dbReference>
<gene>
    <name evidence="2" type="ORF">RM779_28665</name>
</gene>
<dbReference type="Gene3D" id="3.90.226.10">
    <property type="entry name" value="2-enoyl-CoA Hydratase, Chain A, domain 1"/>
    <property type="match status" value="1"/>
</dbReference>
<protein>
    <submittedName>
        <fullName evidence="2">S41 family peptidase</fullName>
    </submittedName>
</protein>
<dbReference type="Pfam" id="PF03572">
    <property type="entry name" value="Peptidase_S41"/>
    <property type="match status" value="1"/>
</dbReference>
<comment type="caution">
    <text evidence="2">The sequence shown here is derived from an EMBL/GenBank/DDBJ whole genome shotgun (WGS) entry which is preliminary data.</text>
</comment>
<proteinExistence type="predicted"/>
<dbReference type="InterPro" id="IPR029045">
    <property type="entry name" value="ClpP/crotonase-like_dom_sf"/>
</dbReference>
<evidence type="ECO:0000259" key="1">
    <source>
        <dbReference type="Pfam" id="PF03572"/>
    </source>
</evidence>
<dbReference type="PANTHER" id="PTHR32060">
    <property type="entry name" value="TAIL-SPECIFIC PROTEASE"/>
    <property type="match status" value="1"/>
</dbReference>
<accession>A0ABU2SEK8</accession>
<dbReference type="SUPFAM" id="SSF52096">
    <property type="entry name" value="ClpP/crotonase"/>
    <property type="match status" value="1"/>
</dbReference>
<dbReference type="Proteomes" id="UP001183615">
    <property type="component" value="Unassembled WGS sequence"/>
</dbReference>
<reference evidence="3" key="1">
    <citation type="submission" date="2023-07" db="EMBL/GenBank/DDBJ databases">
        <title>30 novel species of actinomycetes from the DSMZ collection.</title>
        <authorList>
            <person name="Nouioui I."/>
        </authorList>
    </citation>
    <scope>NUCLEOTIDE SEQUENCE [LARGE SCALE GENOMIC DNA]</scope>
    <source>
        <strain evidence="3">DSM 41886</strain>
    </source>
</reference>
<feature type="domain" description="Tail specific protease" evidence="1">
    <location>
        <begin position="118"/>
        <end position="276"/>
    </location>
</feature>
<dbReference type="InterPro" id="IPR005151">
    <property type="entry name" value="Tail-specific_protease"/>
</dbReference>
<dbReference type="CDD" id="cd06567">
    <property type="entry name" value="Peptidase_S41"/>
    <property type="match status" value="1"/>
</dbReference>
<dbReference type="Gene3D" id="3.30.750.44">
    <property type="match status" value="1"/>
</dbReference>
<name>A0ABU2SEK8_9ACTN</name>
<keyword evidence="3" id="KW-1185">Reference proteome</keyword>
<evidence type="ECO:0000313" key="3">
    <source>
        <dbReference type="Proteomes" id="UP001183615"/>
    </source>
</evidence>
<organism evidence="2 3">
    <name type="scientific">Streptomyces johnsoniae</name>
    <dbReference type="NCBI Taxonomy" id="3075532"/>
    <lineage>
        <taxon>Bacteria</taxon>
        <taxon>Bacillati</taxon>
        <taxon>Actinomycetota</taxon>
        <taxon>Actinomycetes</taxon>
        <taxon>Kitasatosporales</taxon>
        <taxon>Streptomycetaceae</taxon>
        <taxon>Streptomyces</taxon>
    </lineage>
</organism>
<dbReference type="EMBL" id="JAVREV010000020">
    <property type="protein sequence ID" value="MDT0446540.1"/>
    <property type="molecule type" value="Genomic_DNA"/>
</dbReference>
<evidence type="ECO:0000313" key="2">
    <source>
        <dbReference type="EMBL" id="MDT0446540.1"/>
    </source>
</evidence>
<dbReference type="RefSeq" id="WP_311620691.1">
    <property type="nucleotide sequence ID" value="NZ_JAVREV010000020.1"/>
</dbReference>